<dbReference type="EC" id="4.1.2.13" evidence="3"/>
<reference evidence="6 7" key="1">
    <citation type="submission" date="2013-12" db="EMBL/GenBank/DDBJ databases">
        <title>Draft genome of the parsitic nematode Ancylostoma duodenale.</title>
        <authorList>
            <person name="Mitreva M."/>
        </authorList>
    </citation>
    <scope>NUCLEOTIDE SEQUENCE [LARGE SCALE GENOMIC DNA]</scope>
    <source>
        <strain evidence="6 7">Zhejiang</strain>
    </source>
</reference>
<evidence type="ECO:0000256" key="4">
    <source>
        <dbReference type="ARBA" id="ARBA00023152"/>
    </source>
</evidence>
<protein>
    <recommendedName>
        <fullName evidence="3">fructose-bisphosphate aldolase</fullName>
        <ecNumber evidence="3">4.1.2.13</ecNumber>
    </recommendedName>
</protein>
<evidence type="ECO:0000256" key="5">
    <source>
        <dbReference type="ARBA" id="ARBA00023239"/>
    </source>
</evidence>
<keyword evidence="7" id="KW-1185">Reference proteome</keyword>
<dbReference type="UniPathway" id="UPA00109">
    <property type="reaction ID" value="UER00183"/>
</dbReference>
<dbReference type="Proteomes" id="UP000054047">
    <property type="component" value="Unassembled WGS sequence"/>
</dbReference>
<evidence type="ECO:0000313" key="6">
    <source>
        <dbReference type="EMBL" id="KIH48907.1"/>
    </source>
</evidence>
<evidence type="ECO:0000256" key="3">
    <source>
        <dbReference type="ARBA" id="ARBA00013068"/>
    </source>
</evidence>
<keyword evidence="4" id="KW-0324">Glycolysis</keyword>
<dbReference type="EMBL" id="KN756222">
    <property type="protein sequence ID" value="KIH48907.1"/>
    <property type="molecule type" value="Genomic_DNA"/>
</dbReference>
<dbReference type="GO" id="GO:0004332">
    <property type="term" value="F:fructose-bisphosphate aldolase activity"/>
    <property type="evidence" value="ECO:0007669"/>
    <property type="project" value="UniProtKB-EC"/>
</dbReference>
<dbReference type="AlphaFoldDB" id="A0A0C2CGL2"/>
<gene>
    <name evidence="6" type="ORF">ANCDUO_21020</name>
</gene>
<dbReference type="GO" id="GO:0006096">
    <property type="term" value="P:glycolytic process"/>
    <property type="evidence" value="ECO:0007669"/>
    <property type="project" value="UniProtKB-UniPathway"/>
</dbReference>
<evidence type="ECO:0000313" key="7">
    <source>
        <dbReference type="Proteomes" id="UP000054047"/>
    </source>
</evidence>
<dbReference type="SUPFAM" id="SSF51569">
    <property type="entry name" value="Aldolase"/>
    <property type="match status" value="1"/>
</dbReference>
<evidence type="ECO:0000256" key="2">
    <source>
        <dbReference type="ARBA" id="ARBA00010387"/>
    </source>
</evidence>
<accession>A0A0C2CGL2</accession>
<sequence length="72" mass="7620">MDHVTVMLVNSTDKGERFVDVLIKQGIVPGIKVDLGVVPLAGTIGEGTTQGLDNLAQRAAHFKKVRSGICGF</sequence>
<evidence type="ECO:0000256" key="1">
    <source>
        <dbReference type="ARBA" id="ARBA00004714"/>
    </source>
</evidence>
<proteinExistence type="inferred from homology"/>
<dbReference type="Gene3D" id="3.20.20.70">
    <property type="entry name" value="Aldolase class I"/>
    <property type="match status" value="1"/>
</dbReference>
<organism evidence="6 7">
    <name type="scientific">Ancylostoma duodenale</name>
    <dbReference type="NCBI Taxonomy" id="51022"/>
    <lineage>
        <taxon>Eukaryota</taxon>
        <taxon>Metazoa</taxon>
        <taxon>Ecdysozoa</taxon>
        <taxon>Nematoda</taxon>
        <taxon>Chromadorea</taxon>
        <taxon>Rhabditida</taxon>
        <taxon>Rhabditina</taxon>
        <taxon>Rhabditomorpha</taxon>
        <taxon>Strongyloidea</taxon>
        <taxon>Ancylostomatidae</taxon>
        <taxon>Ancylostomatinae</taxon>
        <taxon>Ancylostoma</taxon>
    </lineage>
</organism>
<dbReference type="InterPro" id="IPR000741">
    <property type="entry name" value="FBA_I"/>
</dbReference>
<dbReference type="OrthoDB" id="36455at2759"/>
<keyword evidence="5" id="KW-0456">Lyase</keyword>
<dbReference type="InterPro" id="IPR013785">
    <property type="entry name" value="Aldolase_TIM"/>
</dbReference>
<dbReference type="Pfam" id="PF00274">
    <property type="entry name" value="Glycolytic"/>
    <property type="match status" value="1"/>
</dbReference>
<name>A0A0C2CGL2_9BILA</name>
<comment type="similarity">
    <text evidence="2">Belongs to the class I fructose-bisphosphate aldolase family.</text>
</comment>
<comment type="pathway">
    <text evidence="1">Carbohydrate degradation; glycolysis; D-glyceraldehyde 3-phosphate and glycerone phosphate from D-glucose: step 4/4.</text>
</comment>
<dbReference type="PANTHER" id="PTHR11627">
    <property type="entry name" value="FRUCTOSE-BISPHOSPHATE ALDOLASE"/>
    <property type="match status" value="1"/>
</dbReference>